<organism evidence="2 3">
    <name type="scientific">Desulfosporosinus youngiae DSM 17734</name>
    <dbReference type="NCBI Taxonomy" id="768710"/>
    <lineage>
        <taxon>Bacteria</taxon>
        <taxon>Bacillati</taxon>
        <taxon>Bacillota</taxon>
        <taxon>Clostridia</taxon>
        <taxon>Eubacteriales</taxon>
        <taxon>Desulfitobacteriaceae</taxon>
        <taxon>Desulfosporosinus</taxon>
    </lineage>
</organism>
<feature type="chain" id="PRO_5003601481" evidence="1">
    <location>
        <begin position="28"/>
        <end position="1087"/>
    </location>
</feature>
<dbReference type="InterPro" id="IPR051922">
    <property type="entry name" value="Bact_Sporulation_Assoc"/>
</dbReference>
<reference evidence="2 3" key="1">
    <citation type="submission" date="2011-11" db="EMBL/GenBank/DDBJ databases">
        <title>The Noncontiguous Finished genome of Desulfosporosinus youngiae DSM 17734.</title>
        <authorList>
            <consortium name="US DOE Joint Genome Institute (JGI-PGF)"/>
            <person name="Lucas S."/>
            <person name="Han J."/>
            <person name="Lapidus A."/>
            <person name="Cheng J.-F."/>
            <person name="Goodwin L."/>
            <person name="Pitluck S."/>
            <person name="Peters L."/>
            <person name="Ovchinnikova G."/>
            <person name="Lu M."/>
            <person name="Land M.L."/>
            <person name="Hauser L."/>
            <person name="Pester M."/>
            <person name="Spring S."/>
            <person name="Ollivier B."/>
            <person name="Rattei T."/>
            <person name="Klenk H.-P."/>
            <person name="Wagner M."/>
            <person name="Loy A."/>
            <person name="Woyke T.J."/>
        </authorList>
    </citation>
    <scope>NUCLEOTIDE SEQUENCE [LARGE SCALE GENOMIC DNA]</scope>
    <source>
        <strain evidence="2 3">DSM 17734</strain>
    </source>
</reference>
<dbReference type="STRING" id="768710.DesyoDRAFT_5037"/>
<proteinExistence type="predicted"/>
<dbReference type="EMBL" id="CM001441">
    <property type="protein sequence ID" value="EHQ91972.1"/>
    <property type="molecule type" value="Genomic_DNA"/>
</dbReference>
<evidence type="ECO:0000313" key="2">
    <source>
        <dbReference type="EMBL" id="EHQ91972.1"/>
    </source>
</evidence>
<protein>
    <submittedName>
        <fullName evidence="2">Cell wall-binding protein</fullName>
    </submittedName>
</protein>
<dbReference type="HOGENOM" id="CLU_266551_0_0_9"/>
<feature type="signal peptide" evidence="1">
    <location>
        <begin position="1"/>
        <end position="27"/>
    </location>
</feature>
<accession>H5XZJ8</accession>
<dbReference type="eggNOG" id="COG2247">
    <property type="taxonomic scope" value="Bacteria"/>
</dbReference>
<dbReference type="PANTHER" id="PTHR30032:SF8">
    <property type="entry name" value="GERMINATION-SPECIFIC N-ACETYLMURAMOYL-L-ALANINE AMIDASE"/>
    <property type="match status" value="1"/>
</dbReference>
<dbReference type="RefSeq" id="WP_007787142.1">
    <property type="nucleotide sequence ID" value="NZ_CM001441.1"/>
</dbReference>
<dbReference type="AlphaFoldDB" id="H5XZJ8"/>
<dbReference type="Gene3D" id="3.40.50.12090">
    <property type="match status" value="1"/>
</dbReference>
<keyword evidence="1" id="KW-0732">Signal</keyword>
<sequence>MKRTKKALASLAIAGMTLSMIPFNVFAASPVPTRIAGVTAEQTAVKIADQTGYTGKAILASSTSYGMVDALTAGPLAASLKAPILLTGAGDMLDAATKAELTKLAVKTVYVTSGTAVIKQGVIDELKAMDIEVIELGGFDRAETSVNIAKKMTGVSKVAIANTVPDALSIASVASAANQPILLTDKDALPASVADYLASAGVTASDVIGGTGVISDAVVAGLPGATRHFGMTAYDTNNQVIQDFAAGLEFDNVYVANGVTGIDALAGAPLAAQTKSAIVLTDGKTVPAAAAFTYSKSSTSSVVTALGGEAVVPESVRAGVAAGAVTPDSNELKIVSVNALNDANSVLEISFSKAITKLETSDVAIQNSNTLARYGVKSVLLSSNGMTATVELYSHDDANQANPVLSYVTNYTVTVNADGTSLKTTFNRPAYVKERILDVDPSGRKIQVGAVTINIPKTVNFDYADALGRKARVWYNSSRDMVNIAYDDETVVSGGLEITKNRAGSNYGEIKIDGTKYDVAETGFNFYVNDSSTTFGNDGDEYDYARVFFNSTGDVELVQAYMWDDYLIVSEVEETVAVSYDDTEINLKDYLLVKDGKQIAASDLDEGDIIYFDADSNDGDGFAVVYNNSVSGEIEDVFSAEIRIDGTTYNFAGLKYGKPTQYLDGDDFEDVDSDVAEEFQAGGRVTLFLDHKGDAIYLTGEQAAVASNKAGFHLTDDAVIYFANNVDTRGTVELEGVDGVGEEQSYTIRIDSLDNVTGTDGKKYQVDKYFPSSPVSTVKINKFGLNADHEVVALDANNHVIKADGTVDASGTTSTIWNNGYGIIDLDDAVDNIVIELKKNDNGKVVGLEFITENTSSALGGDPSVKLSDKFILGSKLLSSTVVFDGHNTGAYDPDADDITVTTWGDLKDKGFKVEEASYYVNSNNEVKYLIIKGTDAEDTTPVNAVVTKVLRNTKLEIIELNVLVDGVKKTYTVDKVTDSGIVKGSIVELLVNDDSGIVADINDNAHPRLVSGVVTDVVISTRTVQIDGTDYTLVSDGSVINAKDVNDILVKALRDIKVNDRVEVSLDEQVPGGSLFIDLVKIIPTP</sequence>
<name>H5XZJ8_9FIRM</name>
<evidence type="ECO:0000256" key="1">
    <source>
        <dbReference type="SAM" id="SignalP"/>
    </source>
</evidence>
<evidence type="ECO:0000313" key="3">
    <source>
        <dbReference type="Proteomes" id="UP000005104"/>
    </source>
</evidence>
<keyword evidence="3" id="KW-1185">Reference proteome</keyword>
<dbReference type="InterPro" id="IPR007253">
    <property type="entry name" value="Cell_wall-bd_2"/>
</dbReference>
<gene>
    <name evidence="2" type="ORF">DesyoDRAFT_5037</name>
</gene>
<dbReference type="PANTHER" id="PTHR30032">
    <property type="entry name" value="N-ACETYLMURAMOYL-L-ALANINE AMIDASE-RELATED"/>
    <property type="match status" value="1"/>
</dbReference>
<dbReference type="Pfam" id="PF04122">
    <property type="entry name" value="CW_binding_2"/>
    <property type="match status" value="3"/>
</dbReference>
<dbReference type="Proteomes" id="UP000005104">
    <property type="component" value="Chromosome"/>
</dbReference>